<organism evidence="8 9">
    <name type="scientific">Sphingobacterium paucimobilis HER1398</name>
    <dbReference type="NCBI Taxonomy" id="1346330"/>
    <lineage>
        <taxon>Bacteria</taxon>
        <taxon>Pseudomonadati</taxon>
        <taxon>Bacteroidota</taxon>
        <taxon>Sphingobacteriia</taxon>
        <taxon>Sphingobacteriales</taxon>
        <taxon>Sphingobacteriaceae</taxon>
        <taxon>Sphingobacterium</taxon>
    </lineage>
</organism>
<gene>
    <name evidence="8" type="ORF">M472_19205</name>
</gene>
<evidence type="ECO:0000256" key="2">
    <source>
        <dbReference type="ARBA" id="ARBA00006275"/>
    </source>
</evidence>
<dbReference type="PATRIC" id="fig|1346330.5.peg.803"/>
<evidence type="ECO:0000313" key="9">
    <source>
        <dbReference type="Proteomes" id="UP000016584"/>
    </source>
</evidence>
<dbReference type="InterPro" id="IPR011990">
    <property type="entry name" value="TPR-like_helical_dom_sf"/>
</dbReference>
<feature type="domain" description="SusD-like N-terminal" evidence="7">
    <location>
        <begin position="17"/>
        <end position="217"/>
    </location>
</feature>
<evidence type="ECO:0000256" key="1">
    <source>
        <dbReference type="ARBA" id="ARBA00004442"/>
    </source>
</evidence>
<sequence>MLFCIGFILILQACHQEFLAIKPTKSLVVPQKLEDFQGLLDNMSTVMNRGVGMHVMAGDEMFVEPVNLLQYDQIDRETYLWKLPPYPDNSSYDWSDAYRGIFYANIVLEGTKKYGEGSLPWLELEAAAKFYRAWALYGLVEAFGDKYDAAKLKELKGVPVRLDPDIEVIAQRASLFDTYKQIFEDLDFAKSYLPEKIEYVTRPSKTAALALLARIYLAIEEYDKALLNAELSMKFKDDLLDYNTLNTSNTRTFPLGYLGTNPEVIFYSILTTGAYTILATTYCDTVLIEDFHNCDLRRTSFFKDLGNKRANYKGSYTGSATAFGGLATDELYLIRAECLIRLDRSAEAKPYLDKLLINRWMKNSYVPILLEGQEELLRFVLQERRKQLYLRGLRWPDLKRLNKDPRFQVTLKKRGTDGQLLELPPDDNRYVFPIPGNELEYITK</sequence>
<dbReference type="Proteomes" id="UP000016584">
    <property type="component" value="Unassembled WGS sequence"/>
</dbReference>
<name>U2HGJ4_9SPHI</name>
<dbReference type="AlphaFoldDB" id="U2HGJ4"/>
<dbReference type="eggNOG" id="COG1834">
    <property type="taxonomic scope" value="Bacteria"/>
</dbReference>
<comment type="subcellular location">
    <subcellularLocation>
        <location evidence="1">Cell outer membrane</location>
    </subcellularLocation>
</comment>
<comment type="caution">
    <text evidence="8">The sequence shown here is derived from an EMBL/GenBank/DDBJ whole genome shotgun (WGS) entry which is preliminary data.</text>
</comment>
<keyword evidence="9" id="KW-1185">Reference proteome</keyword>
<dbReference type="InterPro" id="IPR033985">
    <property type="entry name" value="SusD-like_N"/>
</dbReference>
<evidence type="ECO:0000256" key="5">
    <source>
        <dbReference type="ARBA" id="ARBA00023237"/>
    </source>
</evidence>
<dbReference type="Pfam" id="PF14322">
    <property type="entry name" value="SusD-like_3"/>
    <property type="match status" value="1"/>
</dbReference>
<evidence type="ECO:0000313" key="8">
    <source>
        <dbReference type="EMBL" id="ERJ60886.1"/>
    </source>
</evidence>
<reference evidence="8 9" key="1">
    <citation type="journal article" date="2013" name="Genome Announc.">
        <title>The Draft Genome Sequence of Sphingomonas paucimobilis Strain HER1398 (Proteobacteria), Host to the Giant PAU Phage, Indicates That It Is a Member of the Genus Sphingobacterium (Bacteroidetes).</title>
        <authorList>
            <person name="White R.A.III."/>
            <person name="Suttle C.A."/>
        </authorList>
    </citation>
    <scope>NUCLEOTIDE SEQUENCE [LARGE SCALE GENOMIC DNA]</scope>
    <source>
        <strain evidence="8 9">HER1398</strain>
    </source>
</reference>
<keyword evidence="3" id="KW-0732">Signal</keyword>
<dbReference type="Gene3D" id="1.25.40.390">
    <property type="match status" value="1"/>
</dbReference>
<keyword evidence="4" id="KW-0472">Membrane</keyword>
<keyword evidence="5" id="KW-0998">Cell outer membrane</keyword>
<feature type="domain" description="RagB/SusD" evidence="6">
    <location>
        <begin position="330"/>
        <end position="409"/>
    </location>
</feature>
<dbReference type="GO" id="GO:0009279">
    <property type="term" value="C:cell outer membrane"/>
    <property type="evidence" value="ECO:0007669"/>
    <property type="project" value="UniProtKB-SubCell"/>
</dbReference>
<dbReference type="EMBL" id="ATDL01000004">
    <property type="protein sequence ID" value="ERJ60886.1"/>
    <property type="molecule type" value="Genomic_DNA"/>
</dbReference>
<evidence type="ECO:0000256" key="3">
    <source>
        <dbReference type="ARBA" id="ARBA00022729"/>
    </source>
</evidence>
<comment type="similarity">
    <text evidence="2">Belongs to the SusD family.</text>
</comment>
<dbReference type="STRING" id="1346330.M472_19205"/>
<dbReference type="SUPFAM" id="SSF48452">
    <property type="entry name" value="TPR-like"/>
    <property type="match status" value="1"/>
</dbReference>
<proteinExistence type="inferred from homology"/>
<dbReference type="Pfam" id="PF07980">
    <property type="entry name" value="SusD_RagB"/>
    <property type="match status" value="1"/>
</dbReference>
<evidence type="ECO:0000259" key="7">
    <source>
        <dbReference type="Pfam" id="PF14322"/>
    </source>
</evidence>
<accession>U2HGJ4</accession>
<dbReference type="InterPro" id="IPR012944">
    <property type="entry name" value="SusD_RagB_dom"/>
</dbReference>
<evidence type="ECO:0000259" key="6">
    <source>
        <dbReference type="Pfam" id="PF07980"/>
    </source>
</evidence>
<evidence type="ECO:0000256" key="4">
    <source>
        <dbReference type="ARBA" id="ARBA00023136"/>
    </source>
</evidence>
<protein>
    <recommendedName>
        <fullName evidence="10">SusD-like N-terminal domain-containing protein</fullName>
    </recommendedName>
</protein>
<evidence type="ECO:0008006" key="10">
    <source>
        <dbReference type="Google" id="ProtNLM"/>
    </source>
</evidence>